<dbReference type="AlphaFoldDB" id="A0A4V2PVA3"/>
<dbReference type="Proteomes" id="UP000295210">
    <property type="component" value="Unassembled WGS sequence"/>
</dbReference>
<feature type="coiled-coil region" evidence="1">
    <location>
        <begin position="33"/>
        <end position="60"/>
    </location>
</feature>
<dbReference type="EMBL" id="SMGK01000002">
    <property type="protein sequence ID" value="TCK73601.1"/>
    <property type="molecule type" value="Genomic_DNA"/>
</dbReference>
<organism evidence="2 3">
    <name type="scientific">Acidipila rosea</name>
    <dbReference type="NCBI Taxonomy" id="768535"/>
    <lineage>
        <taxon>Bacteria</taxon>
        <taxon>Pseudomonadati</taxon>
        <taxon>Acidobacteriota</taxon>
        <taxon>Terriglobia</taxon>
        <taxon>Terriglobales</taxon>
        <taxon>Acidobacteriaceae</taxon>
        <taxon>Acidipila</taxon>
    </lineage>
</organism>
<comment type="caution">
    <text evidence="2">The sequence shown here is derived from an EMBL/GenBank/DDBJ whole genome shotgun (WGS) entry which is preliminary data.</text>
</comment>
<proteinExistence type="predicted"/>
<reference evidence="2 3" key="1">
    <citation type="submission" date="2019-03" db="EMBL/GenBank/DDBJ databases">
        <title>Genomic Encyclopedia of Type Strains, Phase IV (KMG-IV): sequencing the most valuable type-strain genomes for metagenomic binning, comparative biology and taxonomic classification.</title>
        <authorList>
            <person name="Goeker M."/>
        </authorList>
    </citation>
    <scope>NUCLEOTIDE SEQUENCE [LARGE SCALE GENOMIC DNA]</scope>
    <source>
        <strain evidence="2 3">DSM 103428</strain>
    </source>
</reference>
<gene>
    <name evidence="2" type="ORF">C7378_1214</name>
</gene>
<accession>A0A4V2PVA3</accession>
<keyword evidence="3" id="KW-1185">Reference proteome</keyword>
<evidence type="ECO:0000313" key="3">
    <source>
        <dbReference type="Proteomes" id="UP000295210"/>
    </source>
</evidence>
<dbReference type="Gene3D" id="1.20.5.110">
    <property type="match status" value="1"/>
</dbReference>
<protein>
    <submittedName>
        <fullName evidence="2">Uncharacterized protein</fullName>
    </submittedName>
</protein>
<dbReference type="OrthoDB" id="126306at2"/>
<name>A0A4V2PVA3_9BACT</name>
<keyword evidence="1" id="KW-0175">Coiled coil</keyword>
<evidence type="ECO:0000256" key="1">
    <source>
        <dbReference type="SAM" id="Coils"/>
    </source>
</evidence>
<sequence length="111" mass="13112">MTILEDTRQLIQDFLASELRAIGAQLTAIDVRLDAIDKRLDHMEARLDRMDARFDKLDEQLKSDALRAEARINDRFDRAERDAEARQATLIKIFRLDERMQRLEQRELRAS</sequence>
<evidence type="ECO:0000313" key="2">
    <source>
        <dbReference type="EMBL" id="TCK73601.1"/>
    </source>
</evidence>
<dbReference type="RefSeq" id="WP_131993365.1">
    <property type="nucleotide sequence ID" value="NZ_SMGK01000002.1"/>
</dbReference>